<protein>
    <submittedName>
        <fullName evidence="2">HD domain-containing protein</fullName>
    </submittedName>
</protein>
<dbReference type="SUPFAM" id="SSF109604">
    <property type="entry name" value="HD-domain/PDEase-like"/>
    <property type="match status" value="1"/>
</dbReference>
<dbReference type="CDD" id="cd00077">
    <property type="entry name" value="HDc"/>
    <property type="match status" value="1"/>
</dbReference>
<dbReference type="PROSITE" id="PS51831">
    <property type="entry name" value="HD"/>
    <property type="match status" value="1"/>
</dbReference>
<dbReference type="Pfam" id="PF19276">
    <property type="entry name" value="HD_assoc_2"/>
    <property type="match status" value="1"/>
</dbReference>
<dbReference type="PANTHER" id="PTHR11373:SF4">
    <property type="entry name" value="DEOXYNUCLEOSIDE TRIPHOSPHATE TRIPHOSPHOHYDROLASE SAMHD1"/>
    <property type="match status" value="1"/>
</dbReference>
<dbReference type="Proteomes" id="UP000267223">
    <property type="component" value="Unassembled WGS sequence"/>
</dbReference>
<reference evidence="2 3" key="1">
    <citation type="submission" date="2018-11" db="EMBL/GenBank/DDBJ databases">
        <title>Draft genome sequence of Ferruginibacter sp. BO-59.</title>
        <authorList>
            <person name="Im W.T."/>
        </authorList>
    </citation>
    <scope>NUCLEOTIDE SEQUENCE [LARGE SCALE GENOMIC DNA]</scope>
    <source>
        <strain evidence="2 3">BO-59</strain>
    </source>
</reference>
<dbReference type="InterPro" id="IPR045509">
    <property type="entry name" value="HD_assoc_2"/>
</dbReference>
<dbReference type="PANTHER" id="PTHR11373">
    <property type="entry name" value="DEOXYNUCLEOSIDE TRIPHOSPHATE TRIPHOSPHOHYDROLASE"/>
    <property type="match status" value="1"/>
</dbReference>
<gene>
    <name evidence="2" type="ORF">EFY79_15210</name>
</gene>
<evidence type="ECO:0000313" key="3">
    <source>
        <dbReference type="Proteomes" id="UP000267223"/>
    </source>
</evidence>
<sequence>MAFRKIINDPVYGFITIDDELIYHIISHPYYQRLRRIHQMAFAELVYPGAVHSRLHHSLGAFHLLCNAIHELKNKGIAISPEEEQATKIAVLLHDIGHGPYSHALENILIHDVSHEQISLMIMEKMNNQFNGKLQMAIDIFTNNYSKTFLHQLVSGQLDVDRMDYLIRDSFFTGVTEGMIGYDRIIKMLTVHEGELMIEEKGVYSIEKFLVSRRFMYWQVYLHKTVLCAEKMLGKIIERARQVKATSPSAVLNTFLNRQCNAENIGELLNDYCSLDDFDVFFSIKEWANHGDKILALLSKSLVNRKLLKVKYFTHPVPADLVTQKINIAKEYLRISEEESSYLVFTGNSEINTYNHELEHINILFKNGTVKDISEVDNALINQSLSGTIKKFYICFINLDLS</sequence>
<dbReference type="InterPro" id="IPR006674">
    <property type="entry name" value="HD_domain"/>
</dbReference>
<proteinExistence type="predicted"/>
<organism evidence="2 3">
    <name type="scientific">Hanamia caeni</name>
    <dbReference type="NCBI Taxonomy" id="2294116"/>
    <lineage>
        <taxon>Bacteria</taxon>
        <taxon>Pseudomonadati</taxon>
        <taxon>Bacteroidota</taxon>
        <taxon>Chitinophagia</taxon>
        <taxon>Chitinophagales</taxon>
        <taxon>Chitinophagaceae</taxon>
        <taxon>Hanamia</taxon>
    </lineage>
</organism>
<keyword evidence="3" id="KW-1185">Reference proteome</keyword>
<name>A0A3M9N9R8_9BACT</name>
<feature type="domain" description="HD" evidence="1">
    <location>
        <begin position="54"/>
        <end position="166"/>
    </location>
</feature>
<dbReference type="EMBL" id="RJJR01000013">
    <property type="protein sequence ID" value="RNI34524.1"/>
    <property type="molecule type" value="Genomic_DNA"/>
</dbReference>
<dbReference type="AlphaFoldDB" id="A0A3M9N9R8"/>
<dbReference type="Pfam" id="PF01966">
    <property type="entry name" value="HD"/>
    <property type="match status" value="1"/>
</dbReference>
<dbReference type="GO" id="GO:0008832">
    <property type="term" value="F:dGTPase activity"/>
    <property type="evidence" value="ECO:0007669"/>
    <property type="project" value="TreeGrafter"/>
</dbReference>
<dbReference type="SMART" id="SM00471">
    <property type="entry name" value="HDc"/>
    <property type="match status" value="1"/>
</dbReference>
<dbReference type="InterPro" id="IPR050135">
    <property type="entry name" value="dGTPase-like"/>
</dbReference>
<evidence type="ECO:0000259" key="1">
    <source>
        <dbReference type="PROSITE" id="PS51831"/>
    </source>
</evidence>
<dbReference type="OrthoDB" id="9803619at2"/>
<evidence type="ECO:0000313" key="2">
    <source>
        <dbReference type="EMBL" id="RNI34524.1"/>
    </source>
</evidence>
<dbReference type="Gene3D" id="1.10.3210.10">
    <property type="entry name" value="Hypothetical protein af1432"/>
    <property type="match status" value="1"/>
</dbReference>
<dbReference type="GO" id="GO:0006203">
    <property type="term" value="P:dGTP catabolic process"/>
    <property type="evidence" value="ECO:0007669"/>
    <property type="project" value="TreeGrafter"/>
</dbReference>
<accession>A0A3M9N9R8</accession>
<dbReference type="InterPro" id="IPR003607">
    <property type="entry name" value="HD/PDEase_dom"/>
</dbReference>
<comment type="caution">
    <text evidence="2">The sequence shown here is derived from an EMBL/GenBank/DDBJ whole genome shotgun (WGS) entry which is preliminary data.</text>
</comment>
<dbReference type="RefSeq" id="WP_123121583.1">
    <property type="nucleotide sequence ID" value="NZ_RJJR01000013.1"/>
</dbReference>